<protein>
    <recommendedName>
        <fullName evidence="8">Gypsy retrotransposon integrase-like protein 1</fullName>
        <ecNumber evidence="2">3.1.26.4</ecNumber>
    </recommendedName>
</protein>
<dbReference type="SUPFAM" id="SSF53098">
    <property type="entry name" value="Ribonuclease H-like"/>
    <property type="match status" value="1"/>
</dbReference>
<evidence type="ECO:0000313" key="11">
    <source>
        <dbReference type="EMBL" id="KAL0199796.1"/>
    </source>
</evidence>
<dbReference type="InterPro" id="IPR043128">
    <property type="entry name" value="Rev_trsase/Diguanyl_cyclase"/>
</dbReference>
<keyword evidence="6" id="KW-0255">Endonuclease</keyword>
<keyword evidence="6" id="KW-0378">Hydrolase</keyword>
<evidence type="ECO:0000256" key="8">
    <source>
        <dbReference type="ARBA" id="ARBA00039658"/>
    </source>
</evidence>
<evidence type="ECO:0000256" key="1">
    <source>
        <dbReference type="ARBA" id="ARBA00010879"/>
    </source>
</evidence>
<feature type="non-terminal residue" evidence="11">
    <location>
        <position position="1022"/>
    </location>
</feature>
<dbReference type="Gene3D" id="3.10.20.370">
    <property type="match status" value="1"/>
</dbReference>
<dbReference type="GO" id="GO:0016779">
    <property type="term" value="F:nucleotidyltransferase activity"/>
    <property type="evidence" value="ECO:0007669"/>
    <property type="project" value="UniProtKB-KW"/>
</dbReference>
<dbReference type="InterPro" id="IPR041577">
    <property type="entry name" value="RT_RNaseH_2"/>
</dbReference>
<dbReference type="Gene3D" id="3.10.10.10">
    <property type="entry name" value="HIV Type 1 Reverse Transcriptase, subunit A, domain 1"/>
    <property type="match status" value="1"/>
</dbReference>
<dbReference type="InterPro" id="IPR021109">
    <property type="entry name" value="Peptidase_aspartic_dom_sf"/>
</dbReference>
<dbReference type="SUPFAM" id="SSF56672">
    <property type="entry name" value="DNA/RNA polymerases"/>
    <property type="match status" value="1"/>
</dbReference>
<dbReference type="InterPro" id="IPR001584">
    <property type="entry name" value="Integrase_cat-core"/>
</dbReference>
<evidence type="ECO:0000256" key="4">
    <source>
        <dbReference type="ARBA" id="ARBA00022695"/>
    </source>
</evidence>
<dbReference type="Gene3D" id="3.30.70.270">
    <property type="match status" value="2"/>
</dbReference>
<evidence type="ECO:0000256" key="2">
    <source>
        <dbReference type="ARBA" id="ARBA00012180"/>
    </source>
</evidence>
<dbReference type="Gene3D" id="2.40.70.10">
    <property type="entry name" value="Acid Proteases"/>
    <property type="match status" value="1"/>
</dbReference>
<feature type="domain" description="Integrase catalytic" evidence="10">
    <location>
        <begin position="858"/>
        <end position="1017"/>
    </location>
</feature>
<evidence type="ECO:0000259" key="9">
    <source>
        <dbReference type="PROSITE" id="PS50878"/>
    </source>
</evidence>
<keyword evidence="3" id="KW-0808">Transferase</keyword>
<dbReference type="Proteomes" id="UP001529510">
    <property type="component" value="Unassembled WGS sequence"/>
</dbReference>
<dbReference type="FunFam" id="3.10.20.370:FF:000003">
    <property type="entry name" value="Transposon Tf2-6 polyprotein"/>
    <property type="match status" value="1"/>
</dbReference>
<dbReference type="InterPro" id="IPR043502">
    <property type="entry name" value="DNA/RNA_pol_sf"/>
</dbReference>
<dbReference type="EC" id="3.1.26.4" evidence="2"/>
<dbReference type="Pfam" id="PF00078">
    <property type="entry name" value="RVT_1"/>
    <property type="match status" value="1"/>
</dbReference>
<feature type="domain" description="Reverse transcriptase" evidence="9">
    <location>
        <begin position="306"/>
        <end position="519"/>
    </location>
</feature>
<dbReference type="GO" id="GO:0004523">
    <property type="term" value="F:RNA-DNA hybrid ribonuclease activity"/>
    <property type="evidence" value="ECO:0007669"/>
    <property type="project" value="UniProtKB-EC"/>
</dbReference>
<feature type="non-terminal residue" evidence="11">
    <location>
        <position position="1"/>
    </location>
</feature>
<dbReference type="FunFam" id="3.30.70.270:FF:000020">
    <property type="entry name" value="Transposon Tf2-6 polyprotein-like Protein"/>
    <property type="match status" value="1"/>
</dbReference>
<evidence type="ECO:0000259" key="10">
    <source>
        <dbReference type="PROSITE" id="PS50994"/>
    </source>
</evidence>
<sequence length="1022" mass="115907">LRQGKNTVADYDLTFRTLAAQTGWPDDPLKLLFRKGLNAELQSELACRDEGRSLAQFIDLAIRVDNLLRARRPPRLPTSTVSTVQPYSEPMQLGVTHISSEERERRIHKNLCLYCGLPRHMRSSCPTRPSRKSAAVSSDSHSSTNIEIPVILKLKSKTIHTTALVDCGAAGNFIDHDFVRTHSVPLIPCVSHVAVAAVDGRPLGSGQIQHTTDLILCSGALHTETIRLFVLTTSQPPIILVFPWLEQHNPLISWTERQILKWSESCQERCLPRIPPKTEGDSLSLKSPDLAKLPREYWDLAEAFSKNRASQLPPHCSTDRAIDLLPGSQPPKGRVFPLSQPESAAMKSYIDEELKKGFIRPSTSPASAGFFFVKKTEITVKFRYPLPLVPAAPEQLCTAKFFTKLDLRSAYNLIRIREGDEWKTGFSTTTGHYEYLVMPFGLVNSPSVFQSFINDVFRDMLNRWVIVYIDDILIYSDSFSDHVTHVRAVLQRLLQHQLFAKLEKCEFHQTRISFLGYISPDGVAMDDAKVHAVVNWPQPTTIKELQRFLGFANFYRRFIRNFSAISAPLTSMIKRGKQHPLWTPPAVAAFQELKNRFTSAPILRHPDPDLEFIVEVDASNTGTGAVLSQRQGNPPKMYPCAFFSHKLTPTEQNYDVGNCELLAMKAAFEEWRHWLEGAKHPFTVLTDHRNLEYIRSAKQLNHRQARWALFFTRFNFSVTYRPGSHNTKADALSRLHDSHMSPSTNEPILSPNIIVAPVQWDILMEISEARLTDPPPADCPLKCSYVPQALRQRLLQLVHYSPSSGHPGITTTVQLLTNRYWWPSLQTDTMAFVKECPVCNTSKSTHQLPAGLLQPLPIPRHPWSHIAIDFVTDLPPSSGYTTVLTVIERFSKACRFIPLPKLPSTLETTEALYNQVFHFYGLPEDILSDRGPQFTSQVWTSFCKLLNINVSLTSGYHPQSNGQAERLNQELTRFLRTYCQQNQNDWSRYLLWAEYAPNSLRKPSTNITPFQCILGFQPPLFP</sequence>
<dbReference type="Pfam" id="PF17919">
    <property type="entry name" value="RT_RNaseH_2"/>
    <property type="match status" value="1"/>
</dbReference>
<dbReference type="Gene3D" id="3.30.420.10">
    <property type="entry name" value="Ribonuclease H-like superfamily/Ribonuclease H"/>
    <property type="match status" value="1"/>
</dbReference>
<dbReference type="GO" id="GO:0006259">
    <property type="term" value="P:DNA metabolic process"/>
    <property type="evidence" value="ECO:0007669"/>
    <property type="project" value="UniProtKB-ARBA"/>
</dbReference>
<accession>A0ABD0RMV7</accession>
<evidence type="ECO:0000256" key="6">
    <source>
        <dbReference type="ARBA" id="ARBA00022759"/>
    </source>
</evidence>
<dbReference type="PROSITE" id="PS50878">
    <property type="entry name" value="RT_POL"/>
    <property type="match status" value="1"/>
</dbReference>
<dbReference type="EMBL" id="JAMKFB020000002">
    <property type="protein sequence ID" value="KAL0199796.1"/>
    <property type="molecule type" value="Genomic_DNA"/>
</dbReference>
<comment type="similarity">
    <text evidence="1">Belongs to the beta type-B retroviral polymerase family. HERV class-II K(HML-2) pol subfamily.</text>
</comment>
<dbReference type="PANTHER" id="PTHR37984:SF5">
    <property type="entry name" value="PROTEIN NYNRIN-LIKE"/>
    <property type="match status" value="1"/>
</dbReference>
<gene>
    <name evidence="11" type="ORF">M9458_002983</name>
</gene>
<evidence type="ECO:0000256" key="5">
    <source>
        <dbReference type="ARBA" id="ARBA00022722"/>
    </source>
</evidence>
<dbReference type="PANTHER" id="PTHR37984">
    <property type="entry name" value="PROTEIN CBG26694"/>
    <property type="match status" value="1"/>
</dbReference>
<dbReference type="AlphaFoldDB" id="A0ABD0RMV7"/>
<dbReference type="InterPro" id="IPR012337">
    <property type="entry name" value="RNaseH-like_sf"/>
</dbReference>
<dbReference type="FunFam" id="1.10.340.70:FF:000001">
    <property type="entry name" value="Retrovirus-related Pol polyprotein from transposon gypsy-like Protein"/>
    <property type="match status" value="1"/>
</dbReference>
<evidence type="ECO:0000313" key="12">
    <source>
        <dbReference type="Proteomes" id="UP001529510"/>
    </source>
</evidence>
<evidence type="ECO:0000256" key="7">
    <source>
        <dbReference type="ARBA" id="ARBA00023268"/>
    </source>
</evidence>
<dbReference type="CDD" id="cd01647">
    <property type="entry name" value="RT_LTR"/>
    <property type="match status" value="1"/>
</dbReference>
<keyword evidence="7" id="KW-0511">Multifunctional enzyme</keyword>
<reference evidence="11 12" key="1">
    <citation type="submission" date="2024-05" db="EMBL/GenBank/DDBJ databases">
        <title>Genome sequencing and assembly of Indian major carp, Cirrhinus mrigala (Hamilton, 1822).</title>
        <authorList>
            <person name="Mohindra V."/>
            <person name="Chowdhury L.M."/>
            <person name="Lal K."/>
            <person name="Jena J.K."/>
        </authorList>
    </citation>
    <scope>NUCLEOTIDE SEQUENCE [LARGE SCALE GENOMIC DNA]</scope>
    <source>
        <strain evidence="11">CM1030</strain>
        <tissue evidence="11">Blood</tissue>
    </source>
</reference>
<dbReference type="Gene3D" id="1.10.340.70">
    <property type="match status" value="1"/>
</dbReference>
<comment type="caution">
    <text evidence="11">The sequence shown here is derived from an EMBL/GenBank/DDBJ whole genome shotgun (WGS) entry which is preliminary data.</text>
</comment>
<dbReference type="InterPro" id="IPR041588">
    <property type="entry name" value="Integrase_H2C2"/>
</dbReference>
<dbReference type="CDD" id="cd09274">
    <property type="entry name" value="RNase_HI_RT_Ty3"/>
    <property type="match status" value="1"/>
</dbReference>
<proteinExistence type="inferred from homology"/>
<dbReference type="InterPro" id="IPR000477">
    <property type="entry name" value="RT_dom"/>
</dbReference>
<dbReference type="Pfam" id="PF00665">
    <property type="entry name" value="rve"/>
    <property type="match status" value="1"/>
</dbReference>
<dbReference type="FunFam" id="3.30.420.10:FF:000032">
    <property type="entry name" value="Retrovirus-related Pol polyprotein from transposon 297-like Protein"/>
    <property type="match status" value="1"/>
</dbReference>
<keyword evidence="5" id="KW-0540">Nuclease</keyword>
<dbReference type="InterPro" id="IPR036397">
    <property type="entry name" value="RNaseH_sf"/>
</dbReference>
<evidence type="ECO:0000256" key="3">
    <source>
        <dbReference type="ARBA" id="ARBA00022679"/>
    </source>
</evidence>
<dbReference type="PROSITE" id="PS50994">
    <property type="entry name" value="INTEGRASE"/>
    <property type="match status" value="1"/>
</dbReference>
<organism evidence="11 12">
    <name type="scientific">Cirrhinus mrigala</name>
    <name type="common">Mrigala</name>
    <dbReference type="NCBI Taxonomy" id="683832"/>
    <lineage>
        <taxon>Eukaryota</taxon>
        <taxon>Metazoa</taxon>
        <taxon>Chordata</taxon>
        <taxon>Craniata</taxon>
        <taxon>Vertebrata</taxon>
        <taxon>Euteleostomi</taxon>
        <taxon>Actinopterygii</taxon>
        <taxon>Neopterygii</taxon>
        <taxon>Teleostei</taxon>
        <taxon>Ostariophysi</taxon>
        <taxon>Cypriniformes</taxon>
        <taxon>Cyprinidae</taxon>
        <taxon>Labeoninae</taxon>
        <taxon>Labeonini</taxon>
        <taxon>Cirrhinus</taxon>
    </lineage>
</organism>
<keyword evidence="12" id="KW-1185">Reference proteome</keyword>
<name>A0ABD0RMV7_CIRMR</name>
<dbReference type="Pfam" id="PF17921">
    <property type="entry name" value="Integrase_H2C2"/>
    <property type="match status" value="1"/>
</dbReference>
<dbReference type="InterPro" id="IPR050951">
    <property type="entry name" value="Retrovirus_Pol_polyprotein"/>
</dbReference>
<dbReference type="CDD" id="cd00303">
    <property type="entry name" value="retropepsin_like"/>
    <property type="match status" value="1"/>
</dbReference>
<keyword evidence="4" id="KW-0548">Nucleotidyltransferase</keyword>